<dbReference type="Pfam" id="PF07969">
    <property type="entry name" value="Amidohydro_3"/>
    <property type="match status" value="1"/>
</dbReference>
<dbReference type="RefSeq" id="WP_091132530.1">
    <property type="nucleotide sequence ID" value="NZ_FMVJ01000004.1"/>
</dbReference>
<dbReference type="GO" id="GO:0016810">
    <property type="term" value="F:hydrolase activity, acting on carbon-nitrogen (but not peptide) bonds"/>
    <property type="evidence" value="ECO:0007669"/>
    <property type="project" value="InterPro"/>
</dbReference>
<evidence type="ECO:0000259" key="2">
    <source>
        <dbReference type="Pfam" id="PF07969"/>
    </source>
</evidence>
<dbReference type="InterPro" id="IPR011059">
    <property type="entry name" value="Metal-dep_hydrolase_composite"/>
</dbReference>
<evidence type="ECO:0000256" key="1">
    <source>
        <dbReference type="SAM" id="SignalP"/>
    </source>
</evidence>
<dbReference type="EMBL" id="FMVJ01000004">
    <property type="protein sequence ID" value="SCY47266.1"/>
    <property type="molecule type" value="Genomic_DNA"/>
</dbReference>
<dbReference type="STRING" id="549386.SAMN02927923_01405"/>
<dbReference type="Gene3D" id="2.30.40.10">
    <property type="entry name" value="Urease, subunit C, domain 1"/>
    <property type="match status" value="1"/>
</dbReference>
<dbReference type="PANTHER" id="PTHR22642">
    <property type="entry name" value="IMIDAZOLONEPROPIONASE"/>
    <property type="match status" value="1"/>
</dbReference>
<reference evidence="3 4" key="1">
    <citation type="submission" date="2016-10" db="EMBL/GenBank/DDBJ databases">
        <authorList>
            <person name="de Groot N.N."/>
        </authorList>
    </citation>
    <scope>NUCLEOTIDE SEQUENCE [LARGE SCALE GENOMIC DNA]</scope>
    <source>
        <strain evidence="3 4">CGMCC 1.7666</strain>
    </source>
</reference>
<feature type="domain" description="Amidohydrolase 3" evidence="2">
    <location>
        <begin position="73"/>
        <end position="550"/>
    </location>
</feature>
<dbReference type="InterPro" id="IPR032466">
    <property type="entry name" value="Metal_Hydrolase"/>
</dbReference>
<dbReference type="Gene3D" id="3.10.310.70">
    <property type="match status" value="1"/>
</dbReference>
<protein>
    <recommendedName>
        <fullName evidence="2">Amidohydrolase 3 domain-containing protein</fullName>
    </recommendedName>
</protein>
<evidence type="ECO:0000313" key="4">
    <source>
        <dbReference type="Proteomes" id="UP000199569"/>
    </source>
</evidence>
<dbReference type="SUPFAM" id="SSF51338">
    <property type="entry name" value="Composite domain of metallo-dependent hydrolases"/>
    <property type="match status" value="1"/>
</dbReference>
<keyword evidence="4" id="KW-1185">Reference proteome</keyword>
<feature type="signal peptide" evidence="1">
    <location>
        <begin position="1"/>
        <end position="20"/>
    </location>
</feature>
<keyword evidence="1" id="KW-0732">Signal</keyword>
<dbReference type="Gene3D" id="3.20.20.140">
    <property type="entry name" value="Metal-dependent hydrolases"/>
    <property type="match status" value="1"/>
</dbReference>
<organism evidence="3 4">
    <name type="scientific">Microvirga guangxiensis</name>
    <dbReference type="NCBI Taxonomy" id="549386"/>
    <lineage>
        <taxon>Bacteria</taxon>
        <taxon>Pseudomonadati</taxon>
        <taxon>Pseudomonadota</taxon>
        <taxon>Alphaproteobacteria</taxon>
        <taxon>Hyphomicrobiales</taxon>
        <taxon>Methylobacteriaceae</taxon>
        <taxon>Microvirga</taxon>
    </lineage>
</organism>
<proteinExistence type="predicted"/>
<dbReference type="SUPFAM" id="SSF51556">
    <property type="entry name" value="Metallo-dependent hydrolases"/>
    <property type="match status" value="1"/>
</dbReference>
<dbReference type="OrthoDB" id="9811399at2"/>
<dbReference type="InterPro" id="IPR033932">
    <property type="entry name" value="YtcJ-like"/>
</dbReference>
<dbReference type="CDD" id="cd01300">
    <property type="entry name" value="YtcJ_like"/>
    <property type="match status" value="1"/>
</dbReference>
<sequence>MHRASWIGLLALLAAASASAETGKDKTVLYRNAKVLTVDAAFSTAQALAVRGDRILAVGSEAEVIALAGADAEIVDLEGRTVMPGLIDNHVHVIRAAATWAEEVRLDGATTREEALDRIRRKAAVTPKGHWIYSQGGFTDAQFGDGRVFNREELDEAAPHHPVYLQHMYSHAYINLAAAKAAGLMGPASHIFAETGEMPAGEDGLPLGAIAGRAMDFAMRKLPPKTAEKSLAGAQAVMRDHAAAGLTSIFDMGGFGIRDEDYTPFSKLAAAGKLPIRVFHTRWFRNDNGSRGKEAFARELREMKPLSGPAHFRLIGAGELIYMPVFDSIGQPGSPLPVHLDEFEKILRALAKAEWPMRIHAESDVTISQHLDLIEKIAKDTPVAHLRWTIEHGDTISEESLKRMKSLGMMVALHSRPVLFGRRRLRALGEESLGMPPLDLVRASGVPWGIGSDSVMANVYNPFVTLWWAVTGKALDGALVTRPPLSRQDALIAHTRSNAYLLFSENELGTLERGKLADFVVLSEDYMSVPEDRIRHITAVMTVVGGKVVHDARTQQ</sequence>
<dbReference type="InterPro" id="IPR013108">
    <property type="entry name" value="Amidohydro_3"/>
</dbReference>
<accession>A0A1G5G6N3</accession>
<dbReference type="AlphaFoldDB" id="A0A1G5G6N3"/>
<feature type="chain" id="PRO_5011585309" description="Amidohydrolase 3 domain-containing protein" evidence="1">
    <location>
        <begin position="21"/>
        <end position="556"/>
    </location>
</feature>
<dbReference type="Proteomes" id="UP000199569">
    <property type="component" value="Unassembled WGS sequence"/>
</dbReference>
<gene>
    <name evidence="3" type="ORF">SAMN02927923_01405</name>
</gene>
<name>A0A1G5G6N3_9HYPH</name>
<evidence type="ECO:0000313" key="3">
    <source>
        <dbReference type="EMBL" id="SCY47266.1"/>
    </source>
</evidence>
<dbReference type="PANTHER" id="PTHR22642:SF21">
    <property type="entry name" value="PERIPLASMIC PROTEIN"/>
    <property type="match status" value="1"/>
</dbReference>